<feature type="compositionally biased region" description="Basic and acidic residues" evidence="1">
    <location>
        <begin position="149"/>
        <end position="168"/>
    </location>
</feature>
<feature type="region of interest" description="Disordered" evidence="1">
    <location>
        <begin position="69"/>
        <end position="96"/>
    </location>
</feature>
<accession>A0A7J0EXT0</accession>
<dbReference type="EMBL" id="BJWL01000007">
    <property type="protein sequence ID" value="GFY91245.1"/>
    <property type="molecule type" value="Genomic_DNA"/>
</dbReference>
<feature type="compositionally biased region" description="Low complexity" evidence="1">
    <location>
        <begin position="1"/>
        <end position="16"/>
    </location>
</feature>
<evidence type="ECO:0000256" key="1">
    <source>
        <dbReference type="SAM" id="MobiDB-lite"/>
    </source>
</evidence>
<sequence>MHLRSLLLSRPSSNSPFDNRTHPMANISQALDLEGIIHCEMHGLAEQIRVKNEINARLVQHLATTILPPPTAPIPKRADRSYCSHQAGDQDSQSCHSIGRDIQLEAVNTNRRSKADKYFTAEELAEAKRRRRGRDHHKRKELDTQQSDYKAEVKSKRVGQDERERINEHRPRTLPSWLDLVLPPLKTLIA</sequence>
<keyword evidence="3" id="KW-1185">Reference proteome</keyword>
<feature type="compositionally biased region" description="Basic residues" evidence="1">
    <location>
        <begin position="128"/>
        <end position="139"/>
    </location>
</feature>
<feature type="compositionally biased region" description="Polar residues" evidence="1">
    <location>
        <begin position="83"/>
        <end position="96"/>
    </location>
</feature>
<reference evidence="2 3" key="1">
    <citation type="submission" date="2019-07" db="EMBL/GenBank/DDBJ databases">
        <title>De Novo Assembly of kiwifruit Actinidia rufa.</title>
        <authorList>
            <person name="Sugita-Konishi S."/>
            <person name="Sato K."/>
            <person name="Mori E."/>
            <person name="Abe Y."/>
            <person name="Kisaki G."/>
            <person name="Hamano K."/>
            <person name="Suezawa K."/>
            <person name="Otani M."/>
            <person name="Fukuda T."/>
            <person name="Manabe T."/>
            <person name="Gomi K."/>
            <person name="Tabuchi M."/>
            <person name="Akimitsu K."/>
            <person name="Kataoka I."/>
        </authorList>
    </citation>
    <scope>NUCLEOTIDE SEQUENCE [LARGE SCALE GENOMIC DNA]</scope>
    <source>
        <strain evidence="3">cv. Fuchu</strain>
    </source>
</reference>
<gene>
    <name evidence="2" type="ORF">Acr_07g0014410</name>
</gene>
<name>A0A7J0EXT0_9ERIC</name>
<feature type="region of interest" description="Disordered" evidence="1">
    <location>
        <begin position="125"/>
        <end position="168"/>
    </location>
</feature>
<evidence type="ECO:0000313" key="3">
    <source>
        <dbReference type="Proteomes" id="UP000585474"/>
    </source>
</evidence>
<proteinExistence type="predicted"/>
<protein>
    <submittedName>
        <fullName evidence="2">Uncharacterized protein</fullName>
    </submittedName>
</protein>
<organism evidence="2 3">
    <name type="scientific">Actinidia rufa</name>
    <dbReference type="NCBI Taxonomy" id="165716"/>
    <lineage>
        <taxon>Eukaryota</taxon>
        <taxon>Viridiplantae</taxon>
        <taxon>Streptophyta</taxon>
        <taxon>Embryophyta</taxon>
        <taxon>Tracheophyta</taxon>
        <taxon>Spermatophyta</taxon>
        <taxon>Magnoliopsida</taxon>
        <taxon>eudicotyledons</taxon>
        <taxon>Gunneridae</taxon>
        <taxon>Pentapetalae</taxon>
        <taxon>asterids</taxon>
        <taxon>Ericales</taxon>
        <taxon>Actinidiaceae</taxon>
        <taxon>Actinidia</taxon>
    </lineage>
</organism>
<feature type="region of interest" description="Disordered" evidence="1">
    <location>
        <begin position="1"/>
        <end position="20"/>
    </location>
</feature>
<dbReference type="Proteomes" id="UP000585474">
    <property type="component" value="Unassembled WGS sequence"/>
</dbReference>
<comment type="caution">
    <text evidence="2">The sequence shown here is derived from an EMBL/GenBank/DDBJ whole genome shotgun (WGS) entry which is preliminary data.</text>
</comment>
<dbReference type="AlphaFoldDB" id="A0A7J0EXT0"/>
<evidence type="ECO:0000313" key="2">
    <source>
        <dbReference type="EMBL" id="GFY91245.1"/>
    </source>
</evidence>